<reference evidence="3" key="1">
    <citation type="submission" date="2017-09" db="EMBL/GenBank/DDBJ databases">
        <authorList>
            <person name="Varghese N."/>
            <person name="Submissions S."/>
        </authorList>
    </citation>
    <scope>NUCLEOTIDE SEQUENCE [LARGE SCALE GENOMIC DNA]</scope>
    <source>
        <strain evidence="3">CGMCC 1.12641</strain>
    </source>
</reference>
<name>A0A285X0I5_9FLAO</name>
<sequence>MLDQSYKYWRTLVLILSVVLAVYIVLRYTA</sequence>
<evidence type="ECO:0000313" key="3">
    <source>
        <dbReference type="Proteomes" id="UP000219193"/>
    </source>
</evidence>
<dbReference type="Proteomes" id="UP000219193">
    <property type="component" value="Unassembled WGS sequence"/>
</dbReference>
<gene>
    <name evidence="2" type="ORF">SAMN06296241_0364</name>
</gene>
<feature type="transmembrane region" description="Helical" evidence="1">
    <location>
        <begin position="6"/>
        <end position="26"/>
    </location>
</feature>
<keyword evidence="1" id="KW-0472">Membrane</keyword>
<dbReference type="EMBL" id="OCMF01000001">
    <property type="protein sequence ID" value="SOC78847.1"/>
    <property type="molecule type" value="Genomic_DNA"/>
</dbReference>
<keyword evidence="1" id="KW-1133">Transmembrane helix</keyword>
<evidence type="ECO:0000256" key="1">
    <source>
        <dbReference type="SAM" id="Phobius"/>
    </source>
</evidence>
<protein>
    <submittedName>
        <fullName evidence="2">Uncharacterized protein</fullName>
    </submittedName>
</protein>
<evidence type="ECO:0000313" key="2">
    <source>
        <dbReference type="EMBL" id="SOC78847.1"/>
    </source>
</evidence>
<dbReference type="AlphaFoldDB" id="A0A285X0I5"/>
<keyword evidence="1" id="KW-0812">Transmembrane</keyword>
<keyword evidence="3" id="KW-1185">Reference proteome</keyword>
<organism evidence="2 3">
    <name type="scientific">Salinimicrobium sediminis</name>
    <dbReference type="NCBI Taxonomy" id="1343891"/>
    <lineage>
        <taxon>Bacteria</taxon>
        <taxon>Pseudomonadati</taxon>
        <taxon>Bacteroidota</taxon>
        <taxon>Flavobacteriia</taxon>
        <taxon>Flavobacteriales</taxon>
        <taxon>Flavobacteriaceae</taxon>
        <taxon>Salinimicrobium</taxon>
    </lineage>
</organism>
<proteinExistence type="predicted"/>
<accession>A0A285X0I5</accession>